<proteinExistence type="predicted"/>
<gene>
    <name evidence="1" type="ORF">LCGC14_2396920</name>
</gene>
<dbReference type="EMBL" id="LAZR01035893">
    <property type="protein sequence ID" value="KKL26274.1"/>
    <property type="molecule type" value="Genomic_DNA"/>
</dbReference>
<reference evidence="1" key="1">
    <citation type="journal article" date="2015" name="Nature">
        <title>Complex archaea that bridge the gap between prokaryotes and eukaryotes.</title>
        <authorList>
            <person name="Spang A."/>
            <person name="Saw J.H."/>
            <person name="Jorgensen S.L."/>
            <person name="Zaremba-Niedzwiedzka K."/>
            <person name="Martijn J."/>
            <person name="Lind A.E."/>
            <person name="van Eijk R."/>
            <person name="Schleper C."/>
            <person name="Guy L."/>
            <person name="Ettema T.J."/>
        </authorList>
    </citation>
    <scope>NUCLEOTIDE SEQUENCE</scope>
</reference>
<dbReference type="AlphaFoldDB" id="A0A0F9BWK3"/>
<name>A0A0F9BWK3_9ZZZZ</name>
<comment type="caution">
    <text evidence="1">The sequence shown here is derived from an EMBL/GenBank/DDBJ whole genome shotgun (WGS) entry which is preliminary data.</text>
</comment>
<organism evidence="1">
    <name type="scientific">marine sediment metagenome</name>
    <dbReference type="NCBI Taxonomy" id="412755"/>
    <lineage>
        <taxon>unclassified sequences</taxon>
        <taxon>metagenomes</taxon>
        <taxon>ecological metagenomes</taxon>
    </lineage>
</organism>
<evidence type="ECO:0000313" key="1">
    <source>
        <dbReference type="EMBL" id="KKL26274.1"/>
    </source>
</evidence>
<sequence>MLGNSNLSYKMNLDDFKNSQLYLQAQLEFCYHELNVYNQLNVVASVVKQFEASYRENSKNQVTCLSCNALLVAKLQNVEGYISHLLAHILDKYIIVQEPINIFIMGTLGIFEIQAIVAKIHIGSLTNINFL</sequence>
<accession>A0A0F9BWK3</accession>
<protein>
    <submittedName>
        <fullName evidence="1">Uncharacterized protein</fullName>
    </submittedName>
</protein>